<reference evidence="2" key="1">
    <citation type="journal article" date="2021" name="PeerJ">
        <title>Extensive microbial diversity within the chicken gut microbiome revealed by metagenomics and culture.</title>
        <authorList>
            <person name="Gilroy R."/>
            <person name="Ravi A."/>
            <person name="Getino M."/>
            <person name="Pursley I."/>
            <person name="Horton D.L."/>
            <person name="Alikhan N.F."/>
            <person name="Baker D."/>
            <person name="Gharbi K."/>
            <person name="Hall N."/>
            <person name="Watson M."/>
            <person name="Adriaenssens E.M."/>
            <person name="Foster-Nyarko E."/>
            <person name="Jarju S."/>
            <person name="Secka A."/>
            <person name="Antonio M."/>
            <person name="Oren A."/>
            <person name="Chaudhuri R.R."/>
            <person name="La Ragione R."/>
            <person name="Hildebrand F."/>
            <person name="Pallen M.J."/>
        </authorList>
    </citation>
    <scope>NUCLEOTIDE SEQUENCE</scope>
    <source>
        <strain evidence="2">CHK179-7159</strain>
    </source>
</reference>
<reference evidence="2" key="2">
    <citation type="submission" date="2021-04" db="EMBL/GenBank/DDBJ databases">
        <authorList>
            <person name="Gilroy R."/>
        </authorList>
    </citation>
    <scope>NUCLEOTIDE SEQUENCE</scope>
    <source>
        <strain evidence="2">CHK179-7159</strain>
    </source>
</reference>
<sequence>MENGNDRYADKQVLLIGGGGTLGTYVSEELLKLGCFVDIICPEEKSSQNERLRFYREYATEAFLKELLAHKRYDGIVNFIHYPEVEDYRPFHQLLSEHTDQLIFLSSYRVYADLQHPITEEAPQLLDVIRDDEDFIKNEKYALSKARCENYLRRESKTKNWTIVRPVISFSDRRFDLVTISGHEVIDAAREGRPILLPEAARDLTAGLDWAGNTGKLIAHLLFKKECLGQAYTVSSAQNLTWGEVADIYARLLNVRIEWVDTDTYIRTGHGGYILTYDRLYDRAVDNSKILKAAGLKKEDFVSIEDGIRIELAKV</sequence>
<dbReference type="InterPro" id="IPR001509">
    <property type="entry name" value="Epimerase_deHydtase"/>
</dbReference>
<protein>
    <submittedName>
        <fullName evidence="2">NAD-dependent epimerase/dehydratase family protein</fullName>
    </submittedName>
</protein>
<name>A0A9D2L0A9_9FIRM</name>
<evidence type="ECO:0000313" key="3">
    <source>
        <dbReference type="Proteomes" id="UP000886858"/>
    </source>
</evidence>
<dbReference type="Pfam" id="PF01370">
    <property type="entry name" value="Epimerase"/>
    <property type="match status" value="1"/>
</dbReference>
<dbReference type="SUPFAM" id="SSF51735">
    <property type="entry name" value="NAD(P)-binding Rossmann-fold domains"/>
    <property type="match status" value="1"/>
</dbReference>
<comment type="caution">
    <text evidence="2">The sequence shown here is derived from an EMBL/GenBank/DDBJ whole genome shotgun (WGS) entry which is preliminary data.</text>
</comment>
<dbReference type="Proteomes" id="UP000886858">
    <property type="component" value="Unassembled WGS sequence"/>
</dbReference>
<dbReference type="EMBL" id="DWYY01000035">
    <property type="protein sequence ID" value="HJA92056.1"/>
    <property type="molecule type" value="Genomic_DNA"/>
</dbReference>
<dbReference type="AlphaFoldDB" id="A0A9D2L0A9"/>
<accession>A0A9D2L0A9</accession>
<gene>
    <name evidence="2" type="ORF">H9717_02870</name>
</gene>
<dbReference type="Gene3D" id="3.40.50.720">
    <property type="entry name" value="NAD(P)-binding Rossmann-like Domain"/>
    <property type="match status" value="1"/>
</dbReference>
<evidence type="ECO:0000259" key="1">
    <source>
        <dbReference type="Pfam" id="PF01370"/>
    </source>
</evidence>
<dbReference type="InterPro" id="IPR036291">
    <property type="entry name" value="NAD(P)-bd_dom_sf"/>
</dbReference>
<feature type="domain" description="NAD-dependent epimerase/dehydratase" evidence="1">
    <location>
        <begin position="13"/>
        <end position="200"/>
    </location>
</feature>
<proteinExistence type="predicted"/>
<evidence type="ECO:0000313" key="2">
    <source>
        <dbReference type="EMBL" id="HJA92056.1"/>
    </source>
</evidence>
<organism evidence="2 3">
    <name type="scientific">Candidatus Eisenbergiella merdipullorum</name>
    <dbReference type="NCBI Taxonomy" id="2838553"/>
    <lineage>
        <taxon>Bacteria</taxon>
        <taxon>Bacillati</taxon>
        <taxon>Bacillota</taxon>
        <taxon>Clostridia</taxon>
        <taxon>Lachnospirales</taxon>
        <taxon>Lachnospiraceae</taxon>
        <taxon>Eisenbergiella</taxon>
    </lineage>
</organism>